<dbReference type="GO" id="GO:0006508">
    <property type="term" value="P:proteolysis"/>
    <property type="evidence" value="ECO:0007669"/>
    <property type="project" value="UniProtKB-KW"/>
</dbReference>
<reference evidence="2 3" key="1">
    <citation type="submission" date="2017-04" db="EMBL/GenBank/DDBJ databases">
        <authorList>
            <person name="Afonso C.L."/>
            <person name="Miller P.J."/>
            <person name="Scott M.A."/>
            <person name="Spackman E."/>
            <person name="Goraichik I."/>
            <person name="Dimitrov K.M."/>
            <person name="Suarez D.L."/>
            <person name="Swayne D.E."/>
        </authorList>
    </citation>
    <scope>NUCLEOTIDE SEQUENCE [LARGE SCALE GENOMIC DNA]</scope>
    <source>
        <strain evidence="2 3">ToBE</strain>
    </source>
</reference>
<organism evidence="2 3">
    <name type="scientific">Thermanaeromonas toyohensis ToBE</name>
    <dbReference type="NCBI Taxonomy" id="698762"/>
    <lineage>
        <taxon>Bacteria</taxon>
        <taxon>Bacillati</taxon>
        <taxon>Bacillota</taxon>
        <taxon>Clostridia</taxon>
        <taxon>Neomoorellales</taxon>
        <taxon>Neomoorellaceae</taxon>
        <taxon>Thermanaeromonas</taxon>
    </lineage>
</organism>
<feature type="domain" description="Peptidase U32 collagenase" evidence="1">
    <location>
        <begin position="389"/>
        <end position="508"/>
    </location>
</feature>
<dbReference type="PANTHER" id="PTHR30217:SF10">
    <property type="entry name" value="23S RRNA 5-HYDROXYCYTIDINE C2501 SYNTHASE"/>
    <property type="match status" value="1"/>
</dbReference>
<evidence type="ECO:0000313" key="2">
    <source>
        <dbReference type="EMBL" id="SMB98908.1"/>
    </source>
</evidence>
<dbReference type="Proteomes" id="UP000192569">
    <property type="component" value="Chromosome I"/>
</dbReference>
<dbReference type="GO" id="GO:0008233">
    <property type="term" value="F:peptidase activity"/>
    <property type="evidence" value="ECO:0007669"/>
    <property type="project" value="UniProtKB-KW"/>
</dbReference>
<dbReference type="Pfam" id="PF12392">
    <property type="entry name" value="DUF3656"/>
    <property type="match status" value="1"/>
</dbReference>
<dbReference type="InterPro" id="IPR001539">
    <property type="entry name" value="Peptidase_U32"/>
</dbReference>
<dbReference type="OrthoDB" id="9807498at2"/>
<dbReference type="AlphaFoldDB" id="A0A1W1VZY8"/>
<dbReference type="InterPro" id="IPR051454">
    <property type="entry name" value="RNA/ubiquinone_mod_enzymes"/>
</dbReference>
<evidence type="ECO:0000313" key="3">
    <source>
        <dbReference type="Proteomes" id="UP000192569"/>
    </source>
</evidence>
<dbReference type="Pfam" id="PF01136">
    <property type="entry name" value="Peptidase_U32"/>
    <property type="match status" value="2"/>
</dbReference>
<dbReference type="EMBL" id="LT838272">
    <property type="protein sequence ID" value="SMB98908.1"/>
    <property type="molecule type" value="Genomic_DNA"/>
</dbReference>
<keyword evidence="2" id="KW-0378">Hydrolase</keyword>
<sequence>MTLVELMSPAGNREALRAAIANGADAVYLGGQEFNARQLAENFSREEIVEAIEYAHERGVRVYVTVNTLVKNVEMEEAIDYLYFLGNSRVDGVIVQDLGLAWAARQVLPDLKLMASTQMTVTNALGAKLLGELGFKRIILARELSLKEIASIRRECQLELEVFVHGALCFCYSGQCLLSSMVGGRSGNRGRCAQPCRLAYTLVDAKGQELEPGAEHLLSTRDLCTLELVPRLIEAGVNAFKIEGRMRRPEYVAVVTRAYRRILDRYLEDPQGFTVDPEEIREVAQVFNRDFTPGYLLGDPGAELMSYGRPSNRGIYLGRVVEREGGRYLVKLEAPLRQGDGVEVWVRGGGHPGLVVEDIRLWGRKVEEAPAGALVSLELPPQARPGDRVFKTSDASLLAWARRTYTSQREIRKIPIHMEVWASPGQLFKVKVMDEEGHIGEAASSAPAEIAIKHPLTEEVLKEQLDRLGNTPYELKSLQINLHGTPMVPLSIINQVRREALANLSLKRREAFPRSVPPRQEFVTTLASLLRDKEGKQASRVPSLSVAVGSYEAALAALEAGAERVYLGGEVWQGQKAISISELQSLCKATERQGKEFFIAFPRLWQEKEELHIRRELERWLQAGGQKFLVGNLGSLQLLKEYRLTGWGDYTLNIFNDFALQNLKAWGLEGATLSPELNLEEIKGIKALLPLEVIVHGRLPLMLSAHCVLGARLGGKEGRKPCFAPCRKARYGLKDRLGFVFSITTDTRCRFYLYNPKTLDFLAHLSLLRGTGVTLVRLELREKESSYVRRVTRIYREALNCLKEGEIEALSVLAGEVEKYVGREITRGHYFRGVV</sequence>
<evidence type="ECO:0000259" key="1">
    <source>
        <dbReference type="Pfam" id="PF12392"/>
    </source>
</evidence>
<keyword evidence="3" id="KW-1185">Reference proteome</keyword>
<dbReference type="InterPro" id="IPR020988">
    <property type="entry name" value="Pept_U32_collagenase"/>
</dbReference>
<gene>
    <name evidence="2" type="ORF">SAMN00808754_2624</name>
</gene>
<dbReference type="STRING" id="698762.SAMN00808754_2624"/>
<protein>
    <submittedName>
        <fullName evidence="2">Putative protease</fullName>
    </submittedName>
</protein>
<name>A0A1W1VZY8_9FIRM</name>
<keyword evidence="2" id="KW-0645">Protease</keyword>
<dbReference type="PROSITE" id="PS01276">
    <property type="entry name" value="PEPTIDASE_U32"/>
    <property type="match status" value="1"/>
</dbReference>
<dbReference type="PANTHER" id="PTHR30217">
    <property type="entry name" value="PEPTIDASE U32 FAMILY"/>
    <property type="match status" value="1"/>
</dbReference>
<proteinExistence type="predicted"/>
<accession>A0A1W1VZY8</accession>